<dbReference type="SUPFAM" id="SSF51445">
    <property type="entry name" value="(Trans)glycosidases"/>
    <property type="match status" value="1"/>
</dbReference>
<dbReference type="InterPro" id="IPR017853">
    <property type="entry name" value="GH"/>
</dbReference>
<dbReference type="InterPro" id="IPR001764">
    <property type="entry name" value="Glyco_hydro_3_N"/>
</dbReference>
<evidence type="ECO:0000313" key="9">
    <source>
        <dbReference type="Proteomes" id="UP000253498"/>
    </source>
</evidence>
<organism evidence="8 9">
    <name type="scientific">Enterococcus hirae</name>
    <dbReference type="NCBI Taxonomy" id="1354"/>
    <lineage>
        <taxon>Bacteria</taxon>
        <taxon>Bacillati</taxon>
        <taxon>Bacillota</taxon>
        <taxon>Bacilli</taxon>
        <taxon>Lactobacillales</taxon>
        <taxon>Enterococcaceae</taxon>
        <taxon>Enterococcus</taxon>
    </lineage>
</organism>
<comment type="catalytic activity">
    <reaction evidence="1">
        <text>Hydrolysis of terminal, non-reducing beta-D-glucosyl residues with release of beta-D-glucose.</text>
        <dbReference type="EC" id="3.2.1.21"/>
    </reaction>
</comment>
<dbReference type="InterPro" id="IPR036962">
    <property type="entry name" value="Glyco_hydro_3_N_sf"/>
</dbReference>
<dbReference type="EMBL" id="LESJ01000004">
    <property type="protein sequence ID" value="RBT69252.1"/>
    <property type="molecule type" value="Genomic_DNA"/>
</dbReference>
<sequence>MEADQLQALFDRLSVQEKIAQTIQLNGSILSENDVMNTGPMEELGLPQELDVFEIGSIYNINDHQKLKELQTKVLAKSKHKIPMLFMSDVIYGFRTIFPIPLAQAGSYDFELIQQAAKLTAEESYLNGLHVLFSPMLDLARDPRWGRVMESPGEDVYTAKVLSL</sequence>
<dbReference type="AlphaFoldDB" id="A0AB37IB85"/>
<evidence type="ECO:0000256" key="6">
    <source>
        <dbReference type="ARBA" id="ARBA00023295"/>
    </source>
</evidence>
<reference evidence="8 9" key="1">
    <citation type="submission" date="2015-06" db="EMBL/GenBank/DDBJ databases">
        <title>The Genome Sequence of Enterococcus hirae 88EA1.</title>
        <authorList>
            <consortium name="The Broad Institute Genomics Platform"/>
            <consortium name="The Broad Institute Genome Sequencing Center for Infectious Disease"/>
            <person name="Earl A.M."/>
            <person name="Van Tyne D."/>
            <person name="Lebreton F."/>
            <person name="Saavedra J.T."/>
            <person name="Gilmore M.S."/>
            <person name="Manson McGuire A."/>
            <person name="Clock S."/>
            <person name="Crupain M."/>
            <person name="Rangan U."/>
            <person name="Young S."/>
            <person name="Abouelleil A."/>
            <person name="Cao P."/>
            <person name="Chapman S.B."/>
            <person name="Griggs A."/>
            <person name="Priest M."/>
            <person name="Shea T."/>
            <person name="Wortman J."/>
            <person name="Nusbaum C."/>
            <person name="Birren B."/>
        </authorList>
    </citation>
    <scope>NUCLEOTIDE SEQUENCE [LARGE SCALE GENOMIC DNA]</scope>
    <source>
        <strain evidence="8 9">88EA1</strain>
    </source>
</reference>
<keyword evidence="4" id="KW-0732">Signal</keyword>
<dbReference type="InterPro" id="IPR051915">
    <property type="entry name" value="Cellulose_Degrad_GH3"/>
</dbReference>
<dbReference type="Proteomes" id="UP000253498">
    <property type="component" value="Unassembled WGS sequence"/>
</dbReference>
<evidence type="ECO:0000256" key="4">
    <source>
        <dbReference type="ARBA" id="ARBA00022729"/>
    </source>
</evidence>
<protein>
    <recommendedName>
        <fullName evidence="3">beta-glucosidase</fullName>
        <ecNumber evidence="3">3.2.1.21</ecNumber>
    </recommendedName>
</protein>
<dbReference type="PANTHER" id="PTHR30620">
    <property type="entry name" value="PERIPLASMIC BETA-GLUCOSIDASE-RELATED"/>
    <property type="match status" value="1"/>
</dbReference>
<comment type="caution">
    <text evidence="8">The sequence shown here is derived from an EMBL/GenBank/DDBJ whole genome shotgun (WGS) entry which is preliminary data.</text>
</comment>
<gene>
    <name evidence="8" type="ORF">EB03_00922</name>
</gene>
<evidence type="ECO:0000256" key="1">
    <source>
        <dbReference type="ARBA" id="ARBA00000448"/>
    </source>
</evidence>
<evidence type="ECO:0000313" key="8">
    <source>
        <dbReference type="EMBL" id="RBT69252.1"/>
    </source>
</evidence>
<evidence type="ECO:0000256" key="2">
    <source>
        <dbReference type="ARBA" id="ARBA00005336"/>
    </source>
</evidence>
<dbReference type="EC" id="3.2.1.21" evidence="3"/>
<comment type="similarity">
    <text evidence="2">Belongs to the glycosyl hydrolase 3 family.</text>
</comment>
<name>A0AB37IB85_ENTHR</name>
<dbReference type="GO" id="GO:0009251">
    <property type="term" value="P:glucan catabolic process"/>
    <property type="evidence" value="ECO:0007669"/>
    <property type="project" value="TreeGrafter"/>
</dbReference>
<dbReference type="Pfam" id="PF00933">
    <property type="entry name" value="Glyco_hydro_3"/>
    <property type="match status" value="1"/>
</dbReference>
<dbReference type="PRINTS" id="PR00133">
    <property type="entry name" value="GLHYDRLASE3"/>
</dbReference>
<keyword evidence="5" id="KW-0378">Hydrolase</keyword>
<evidence type="ECO:0000259" key="7">
    <source>
        <dbReference type="Pfam" id="PF00933"/>
    </source>
</evidence>
<dbReference type="Gene3D" id="3.20.20.300">
    <property type="entry name" value="Glycoside hydrolase, family 3, N-terminal domain"/>
    <property type="match status" value="1"/>
</dbReference>
<dbReference type="PANTHER" id="PTHR30620:SF16">
    <property type="entry name" value="LYSOSOMAL BETA GLUCOSIDASE"/>
    <property type="match status" value="1"/>
</dbReference>
<evidence type="ECO:0000256" key="3">
    <source>
        <dbReference type="ARBA" id="ARBA00012744"/>
    </source>
</evidence>
<keyword evidence="6" id="KW-0326">Glycosidase</keyword>
<evidence type="ECO:0000256" key="5">
    <source>
        <dbReference type="ARBA" id="ARBA00022801"/>
    </source>
</evidence>
<proteinExistence type="inferred from homology"/>
<accession>A0AB37IB85</accession>
<dbReference type="GO" id="GO:0008422">
    <property type="term" value="F:beta-glucosidase activity"/>
    <property type="evidence" value="ECO:0007669"/>
    <property type="project" value="UniProtKB-EC"/>
</dbReference>
<feature type="domain" description="Glycoside hydrolase family 3 N-terminal" evidence="7">
    <location>
        <begin position="16"/>
        <end position="161"/>
    </location>
</feature>